<dbReference type="RefSeq" id="WP_349153371.1">
    <property type="nucleotide sequence ID" value="NZ_JBBMER010000003.1"/>
</dbReference>
<evidence type="ECO:0000256" key="1">
    <source>
        <dbReference type="SAM" id="Phobius"/>
    </source>
</evidence>
<reference evidence="3 4" key="1">
    <citation type="submission" date="2024-03" db="EMBL/GenBank/DDBJ databases">
        <title>Human intestinal bacterial collection.</title>
        <authorList>
            <person name="Pauvert C."/>
            <person name="Hitch T.C.A."/>
            <person name="Clavel T."/>
        </authorList>
    </citation>
    <scope>NUCLEOTIDE SEQUENCE [LARGE SCALE GENOMIC DNA]</scope>
    <source>
        <strain evidence="3 4">CLA-AA-H255</strain>
    </source>
</reference>
<keyword evidence="1" id="KW-0812">Transmembrane</keyword>
<feature type="transmembrane region" description="Helical" evidence="1">
    <location>
        <begin position="177"/>
        <end position="196"/>
    </location>
</feature>
<comment type="caution">
    <text evidence="3">The sequence shown here is derived from an EMBL/GenBank/DDBJ whole genome shotgun (WGS) entry which is preliminary data.</text>
</comment>
<feature type="transmembrane region" description="Helical" evidence="1">
    <location>
        <begin position="118"/>
        <end position="141"/>
    </location>
</feature>
<feature type="transmembrane region" description="Helical" evidence="1">
    <location>
        <begin position="242"/>
        <end position="263"/>
    </location>
</feature>
<evidence type="ECO:0000313" key="4">
    <source>
        <dbReference type="Proteomes" id="UP001442364"/>
    </source>
</evidence>
<evidence type="ECO:0000259" key="2">
    <source>
        <dbReference type="Pfam" id="PF02517"/>
    </source>
</evidence>
<feature type="transmembrane region" description="Helical" evidence="1">
    <location>
        <begin position="300"/>
        <end position="318"/>
    </location>
</feature>
<keyword evidence="1" id="KW-0472">Membrane</keyword>
<feature type="transmembrane region" description="Helical" evidence="1">
    <location>
        <begin position="42"/>
        <end position="65"/>
    </location>
</feature>
<sequence>MEVKKINCFMPVLIVSYVFLSSLVSLLMVVAINQLGIHIPGWVSYVISETVIIVIGLIYIAVMGISIKRDMQYHIIAFKDVIVSILAGYMMIPMVLFINNVSMLFSKNYLEAASQTLLTYPFVVQIILMAVIPALVEEFIFRGLFYGTYRKCGILKGALMSGLVFGLFHLNINQFCYAFVIGVVFAFLVEATGSIWSSVLAHFAINTYSITIIQLLKITGTYDTMQEAAGETVVQSSSISMLLTLAMLLGVSIGFMSLVYLCIKKMAQHNGRWEYIVNDVKSFRVQENAASEQSVPQQRIMTVPAIITVIAVVIYMIVSEIF</sequence>
<dbReference type="Proteomes" id="UP001442364">
    <property type="component" value="Unassembled WGS sequence"/>
</dbReference>
<feature type="domain" description="CAAX prenyl protease 2/Lysostaphin resistance protein A-like" evidence="2">
    <location>
        <begin position="122"/>
        <end position="207"/>
    </location>
</feature>
<feature type="transmembrane region" description="Helical" evidence="1">
    <location>
        <begin position="153"/>
        <end position="171"/>
    </location>
</feature>
<accession>A0ABV1BTZ2</accession>
<feature type="transmembrane region" description="Helical" evidence="1">
    <location>
        <begin position="77"/>
        <end position="98"/>
    </location>
</feature>
<keyword evidence="1" id="KW-1133">Transmembrane helix</keyword>
<dbReference type="EMBL" id="JBBMER010000003">
    <property type="protein sequence ID" value="MEQ2379217.1"/>
    <property type="molecule type" value="Genomic_DNA"/>
</dbReference>
<name>A0ABV1BTZ2_9FIRM</name>
<feature type="transmembrane region" description="Helical" evidence="1">
    <location>
        <begin position="12"/>
        <end position="36"/>
    </location>
</feature>
<dbReference type="InterPro" id="IPR003675">
    <property type="entry name" value="Rce1/LyrA-like_dom"/>
</dbReference>
<gene>
    <name evidence="3" type="ORF">WMO14_04910</name>
</gene>
<protein>
    <submittedName>
        <fullName evidence="3">Type II CAAX endopeptidase family protein</fullName>
    </submittedName>
</protein>
<proteinExistence type="predicted"/>
<dbReference type="Pfam" id="PF02517">
    <property type="entry name" value="Rce1-like"/>
    <property type="match status" value="1"/>
</dbReference>
<organism evidence="3 4">
    <name type="scientific">[Lactobacillus] rogosae</name>
    <dbReference type="NCBI Taxonomy" id="706562"/>
    <lineage>
        <taxon>Bacteria</taxon>
        <taxon>Bacillati</taxon>
        <taxon>Bacillota</taxon>
        <taxon>Clostridia</taxon>
        <taxon>Lachnospirales</taxon>
        <taxon>Lachnospiraceae</taxon>
        <taxon>Lachnospira</taxon>
    </lineage>
</organism>
<evidence type="ECO:0000313" key="3">
    <source>
        <dbReference type="EMBL" id="MEQ2379217.1"/>
    </source>
</evidence>
<keyword evidence="4" id="KW-1185">Reference proteome</keyword>